<name>A0A1Y5F719_9BACT</name>
<dbReference type="InterPro" id="IPR002491">
    <property type="entry name" value="ABC_transptr_periplasmic_BD"/>
</dbReference>
<dbReference type="GO" id="GO:0071281">
    <property type="term" value="P:cellular response to iron ion"/>
    <property type="evidence" value="ECO:0007669"/>
    <property type="project" value="TreeGrafter"/>
</dbReference>
<organism evidence="2 3">
    <name type="scientific">Halobacteriovorax marinus</name>
    <dbReference type="NCBI Taxonomy" id="97084"/>
    <lineage>
        <taxon>Bacteria</taxon>
        <taxon>Pseudomonadati</taxon>
        <taxon>Bdellovibrionota</taxon>
        <taxon>Bacteriovoracia</taxon>
        <taxon>Bacteriovoracales</taxon>
        <taxon>Halobacteriovoraceae</taxon>
        <taxon>Halobacteriovorax</taxon>
    </lineage>
</organism>
<dbReference type="InterPro" id="IPR050902">
    <property type="entry name" value="ABC_Transporter_SBP"/>
</dbReference>
<protein>
    <recommendedName>
        <fullName evidence="1">Fe/B12 periplasmic-binding domain-containing protein</fullName>
    </recommendedName>
</protein>
<dbReference type="PANTHER" id="PTHR30535">
    <property type="entry name" value="VITAMIN B12-BINDING PROTEIN"/>
    <property type="match status" value="1"/>
</dbReference>
<dbReference type="AlphaFoldDB" id="A0A1Y5F719"/>
<reference evidence="3" key="1">
    <citation type="journal article" date="2017" name="Proc. Natl. Acad. Sci. U.S.A.">
        <title>Simulation of Deepwater Horizon oil plume reveals substrate specialization within a complex community of hydrocarbon-degraders.</title>
        <authorList>
            <person name="Hu P."/>
            <person name="Dubinsky E.A."/>
            <person name="Probst A.J."/>
            <person name="Wang J."/>
            <person name="Sieber C.M.K."/>
            <person name="Tom L.M."/>
            <person name="Gardinali P."/>
            <person name="Banfield J.F."/>
            <person name="Atlas R.M."/>
            <person name="Andersen G.L."/>
        </authorList>
    </citation>
    <scope>NUCLEOTIDE SEQUENCE [LARGE SCALE GENOMIC DNA]</scope>
</reference>
<evidence type="ECO:0000259" key="1">
    <source>
        <dbReference type="PROSITE" id="PS50983"/>
    </source>
</evidence>
<dbReference type="PROSITE" id="PS50983">
    <property type="entry name" value="FE_B12_PBP"/>
    <property type="match status" value="1"/>
</dbReference>
<sequence length="262" mass="29154">MSRNFPKSIVCITEESVEVLYALGLSELIVGVSCYVKRPESAKSKPTVSTFTDANLKKIIALKPDLVLGFSDIQKDIAKDLIGAGLNVFITNQRSIEDILDYILMLGNLVGSGEKAKEYVNDLENKLNWARERAAKFKRRPRVYIEEWDNPQICGIEWFSEIVEICGGDVIHKDKSKSSLAADRIIETSDIAAGNPDVILACWCGKKVQMGTILERVGLEEVNAIKNRDVYELEPEIFLQPGPAPIVDGIDILLEIFGKLQL</sequence>
<gene>
    <name evidence="2" type="ORF">A9Q84_09355</name>
</gene>
<dbReference type="Gene3D" id="3.40.50.1980">
    <property type="entry name" value="Nitrogenase molybdenum iron protein domain"/>
    <property type="match status" value="2"/>
</dbReference>
<dbReference type="PANTHER" id="PTHR30535:SF34">
    <property type="entry name" value="MOLYBDATE-BINDING PROTEIN MOLA"/>
    <property type="match status" value="1"/>
</dbReference>
<evidence type="ECO:0000313" key="3">
    <source>
        <dbReference type="Proteomes" id="UP000196531"/>
    </source>
</evidence>
<proteinExistence type="predicted"/>
<dbReference type="Proteomes" id="UP000196531">
    <property type="component" value="Unassembled WGS sequence"/>
</dbReference>
<evidence type="ECO:0000313" key="2">
    <source>
        <dbReference type="EMBL" id="OUR96545.1"/>
    </source>
</evidence>
<feature type="domain" description="Fe/B12 periplasmic-binding" evidence="1">
    <location>
        <begin position="8"/>
        <end position="261"/>
    </location>
</feature>
<dbReference type="Pfam" id="PF01497">
    <property type="entry name" value="Peripla_BP_2"/>
    <property type="match status" value="1"/>
</dbReference>
<accession>A0A1Y5F719</accession>
<dbReference type="SUPFAM" id="SSF53807">
    <property type="entry name" value="Helical backbone' metal receptor"/>
    <property type="match status" value="1"/>
</dbReference>
<comment type="caution">
    <text evidence="2">The sequence shown here is derived from an EMBL/GenBank/DDBJ whole genome shotgun (WGS) entry which is preliminary data.</text>
</comment>
<dbReference type="EMBL" id="MAAO01000006">
    <property type="protein sequence ID" value="OUR96545.1"/>
    <property type="molecule type" value="Genomic_DNA"/>
</dbReference>